<dbReference type="AlphaFoldDB" id="A0A4C1Y7X6"/>
<keyword evidence="4" id="KW-1185">Reference proteome</keyword>
<dbReference type="PROSITE" id="PS51257">
    <property type="entry name" value="PROKAR_LIPOPROTEIN"/>
    <property type="match status" value="1"/>
</dbReference>
<dbReference type="OrthoDB" id="10044505at2759"/>
<feature type="signal peptide" evidence="2">
    <location>
        <begin position="1"/>
        <end position="18"/>
    </location>
</feature>
<dbReference type="EMBL" id="BGZK01001078">
    <property type="protein sequence ID" value="GBP70535.1"/>
    <property type="molecule type" value="Genomic_DNA"/>
</dbReference>
<evidence type="ECO:0000313" key="3">
    <source>
        <dbReference type="EMBL" id="GBP70535.1"/>
    </source>
</evidence>
<organism evidence="3 4">
    <name type="scientific">Eumeta variegata</name>
    <name type="common">Bagworm moth</name>
    <name type="synonym">Eumeta japonica</name>
    <dbReference type="NCBI Taxonomy" id="151549"/>
    <lineage>
        <taxon>Eukaryota</taxon>
        <taxon>Metazoa</taxon>
        <taxon>Ecdysozoa</taxon>
        <taxon>Arthropoda</taxon>
        <taxon>Hexapoda</taxon>
        <taxon>Insecta</taxon>
        <taxon>Pterygota</taxon>
        <taxon>Neoptera</taxon>
        <taxon>Endopterygota</taxon>
        <taxon>Lepidoptera</taxon>
        <taxon>Glossata</taxon>
        <taxon>Ditrysia</taxon>
        <taxon>Tineoidea</taxon>
        <taxon>Psychidae</taxon>
        <taxon>Oiketicinae</taxon>
        <taxon>Eumeta</taxon>
    </lineage>
</organism>
<keyword evidence="2" id="KW-0732">Signal</keyword>
<proteinExistence type="predicted"/>
<name>A0A4C1Y7X6_EUMVA</name>
<evidence type="ECO:0000313" key="4">
    <source>
        <dbReference type="Proteomes" id="UP000299102"/>
    </source>
</evidence>
<evidence type="ECO:0000256" key="2">
    <source>
        <dbReference type="SAM" id="SignalP"/>
    </source>
</evidence>
<evidence type="ECO:0008006" key="5">
    <source>
        <dbReference type="Google" id="ProtNLM"/>
    </source>
</evidence>
<accession>A0A4C1Y7X6</accession>
<gene>
    <name evidence="3" type="ORF">EVAR_47918_1</name>
</gene>
<protein>
    <recommendedName>
        <fullName evidence="5">Secreted protein</fullName>
    </recommendedName>
</protein>
<feature type="chain" id="PRO_5020029936" description="Secreted protein" evidence="2">
    <location>
        <begin position="19"/>
        <end position="113"/>
    </location>
</feature>
<reference evidence="3 4" key="1">
    <citation type="journal article" date="2019" name="Commun. Biol.">
        <title>The bagworm genome reveals a unique fibroin gene that provides high tensile strength.</title>
        <authorList>
            <person name="Kono N."/>
            <person name="Nakamura H."/>
            <person name="Ohtoshi R."/>
            <person name="Tomita M."/>
            <person name="Numata K."/>
            <person name="Arakawa K."/>
        </authorList>
    </citation>
    <scope>NUCLEOTIDE SEQUENCE [LARGE SCALE GENOMIC DNA]</scope>
</reference>
<evidence type="ECO:0000256" key="1">
    <source>
        <dbReference type="SAM" id="MobiDB-lite"/>
    </source>
</evidence>
<dbReference type="Proteomes" id="UP000299102">
    <property type="component" value="Unassembled WGS sequence"/>
</dbReference>
<sequence length="113" mass="12485">MAVRIVIGAVALIGGAIGCRSRHNFPRNIGRRFLPYKAMNLFPGRVLGKFREQPELVARSLTHRPCMRRTLPQRSSFRQANKGSADSSQTGRGNAEGIFLVALKTCPETGPRH</sequence>
<comment type="caution">
    <text evidence="3">The sequence shown here is derived from an EMBL/GenBank/DDBJ whole genome shotgun (WGS) entry which is preliminary data.</text>
</comment>
<feature type="region of interest" description="Disordered" evidence="1">
    <location>
        <begin position="69"/>
        <end position="93"/>
    </location>
</feature>
<feature type="compositionally biased region" description="Polar residues" evidence="1">
    <location>
        <begin position="72"/>
        <end position="92"/>
    </location>
</feature>